<keyword evidence="1" id="KW-0812">Transmembrane</keyword>
<evidence type="ECO:0000313" key="2">
    <source>
        <dbReference type="EnsemblPlants" id="OPUNC07G23290.1"/>
    </source>
</evidence>
<organism evidence="2">
    <name type="scientific">Oryza punctata</name>
    <name type="common">Red rice</name>
    <dbReference type="NCBI Taxonomy" id="4537"/>
    <lineage>
        <taxon>Eukaryota</taxon>
        <taxon>Viridiplantae</taxon>
        <taxon>Streptophyta</taxon>
        <taxon>Embryophyta</taxon>
        <taxon>Tracheophyta</taxon>
        <taxon>Spermatophyta</taxon>
        <taxon>Magnoliopsida</taxon>
        <taxon>Liliopsida</taxon>
        <taxon>Poales</taxon>
        <taxon>Poaceae</taxon>
        <taxon>BOP clade</taxon>
        <taxon>Oryzoideae</taxon>
        <taxon>Oryzeae</taxon>
        <taxon>Oryzinae</taxon>
        <taxon>Oryza</taxon>
    </lineage>
</organism>
<feature type="transmembrane region" description="Helical" evidence="1">
    <location>
        <begin position="44"/>
        <end position="67"/>
    </location>
</feature>
<evidence type="ECO:0000256" key="1">
    <source>
        <dbReference type="SAM" id="Phobius"/>
    </source>
</evidence>
<dbReference type="HOGENOM" id="CLU_1491358_0_0_1"/>
<name>A0A0E0LP81_ORYPU</name>
<keyword evidence="1" id="KW-1133">Transmembrane helix</keyword>
<evidence type="ECO:0000313" key="3">
    <source>
        <dbReference type="Proteomes" id="UP000026962"/>
    </source>
</evidence>
<dbReference type="STRING" id="4537.A0A0E0LP81"/>
<keyword evidence="1" id="KW-0472">Membrane</keyword>
<dbReference type="Proteomes" id="UP000026962">
    <property type="component" value="Chromosome 7"/>
</dbReference>
<reference evidence="2" key="1">
    <citation type="submission" date="2015-04" db="UniProtKB">
        <authorList>
            <consortium name="EnsemblPlants"/>
        </authorList>
    </citation>
    <scope>IDENTIFICATION</scope>
</reference>
<reference evidence="2" key="2">
    <citation type="submission" date="2018-05" db="EMBL/GenBank/DDBJ databases">
        <title>OpunRS2 (Oryza punctata Reference Sequence Version 2).</title>
        <authorList>
            <person name="Zhang J."/>
            <person name="Kudrna D."/>
            <person name="Lee S."/>
            <person name="Talag J."/>
            <person name="Welchert J."/>
            <person name="Wing R.A."/>
        </authorList>
    </citation>
    <scope>NUCLEOTIDE SEQUENCE [LARGE SCALE GENOMIC DNA]</scope>
</reference>
<dbReference type="Gramene" id="OPUNC07G23290.1">
    <property type="protein sequence ID" value="OPUNC07G23290.1"/>
    <property type="gene ID" value="OPUNC07G23290"/>
</dbReference>
<accession>A0A0E0LP81</accession>
<sequence>MGWAPAERRDCARRRMDSARTISLHPATVRRGATAILIYEVEPLLLFFILFTLLGAIGALGDCGSFIDDQPATSVDKAIIIGKDALIQLNIETSILISEIESLVLFNMPATIATLVTGRHSPPSSPAARLPHSTYRREREAMVAIAAATVVATAVEPIISKSAPELVPLVGPNPRGALPLS</sequence>
<protein>
    <submittedName>
        <fullName evidence="2">Uncharacterized protein</fullName>
    </submittedName>
</protein>
<proteinExistence type="predicted"/>
<dbReference type="EnsemblPlants" id="OPUNC07G23290.1">
    <property type="protein sequence ID" value="OPUNC07G23290.1"/>
    <property type="gene ID" value="OPUNC07G23290"/>
</dbReference>
<dbReference type="AlphaFoldDB" id="A0A0E0LP81"/>
<keyword evidence="3" id="KW-1185">Reference proteome</keyword>